<keyword evidence="1" id="KW-0433">Leucine-rich repeat</keyword>
<feature type="compositionally biased region" description="Polar residues" evidence="3">
    <location>
        <begin position="1"/>
        <end position="23"/>
    </location>
</feature>
<keyword evidence="2" id="KW-0677">Repeat</keyword>
<reference evidence="4" key="1">
    <citation type="submission" date="2021-12" db="EMBL/GenBank/DDBJ databases">
        <title>Prjna785345.</title>
        <authorList>
            <person name="Rujirawat T."/>
            <person name="Krajaejun T."/>
        </authorList>
    </citation>
    <scope>NUCLEOTIDE SEQUENCE</scope>
    <source>
        <strain evidence="4">Pi057C3</strain>
    </source>
</reference>
<dbReference type="InterPro" id="IPR050576">
    <property type="entry name" value="Cilia_flagella_integrity"/>
</dbReference>
<keyword evidence="5" id="KW-1185">Reference proteome</keyword>
<feature type="region of interest" description="Disordered" evidence="3">
    <location>
        <begin position="1"/>
        <end position="50"/>
    </location>
</feature>
<accession>A0AAD5Q8Q6</accession>
<dbReference type="AlphaFoldDB" id="A0AAD5Q8Q6"/>
<dbReference type="PANTHER" id="PTHR45973">
    <property type="entry name" value="PROTEIN PHOSPHATASE 1 REGULATORY SUBUNIT SDS22-RELATED"/>
    <property type="match status" value="1"/>
</dbReference>
<sequence length="727" mass="81085">MDKAASPTSFLPATAGSSSTRRFSSMTASPATTAAAPAAPSAPAATARPSETGVALGLFSKIAAARKEKLSPFNLRWSRQEEARLRTPLEPPASPTPASPMLAANRRPPLRSPADRSRRSLADIPELIVLDSTSAAVAAASSMKSAEHVSEVPEQESQLLQIYFAEATDEPGVPMVYRNPKAKAANPERLNLDRRNLPVVPLLDGEHMLRLLNVQNNVIRRIEHLTGLPNLIFLDLYNNRIERLENLQSVPNLRVLMLGKNRLKRIENLDVLKKLDVLDLHSNEIDRMENLNDLTELRVLNLGGNRIRTLENIDRLTLLTELNLRRNSIEQINATIGRLPSLQRLFLSNNRIESLDVLEPLLQVASIIELRLDNNHVCESNQAEYRSRMIRSFPLLKHLDLRPLTDAERKEGLLYFTQARIATKEREDLEEAQRSQAIALIRSQWEKRSSRTDDGSATSTLHPRHSAWDHRTANSRLMDAQEPDVRPTSREEVVFHKNKAGFSEIEVHGDFRVLAIYGDALEALESAKAHTTVNTIKFRYVGVDKISSAATSPSSTNLKLFARLRRLNFAFNDIQSFEQITWLASLGTKAEEVFLSQNAVCRQRLLRSFIAARLHNVSRLNGDEITLAERQLGRQLFQKTARVKTLDVSGDSGSIRARERESAVTSPSRHAVTVLVKDVVSAGSELKKKRELVDTSWSTVLSVIIKDTLQDMKTSGESCLAGCLDGL</sequence>
<dbReference type="Gene3D" id="3.80.10.10">
    <property type="entry name" value="Ribonuclease Inhibitor"/>
    <property type="match status" value="3"/>
</dbReference>
<evidence type="ECO:0000313" key="4">
    <source>
        <dbReference type="EMBL" id="KAJ0404767.1"/>
    </source>
</evidence>
<evidence type="ECO:0000256" key="1">
    <source>
        <dbReference type="ARBA" id="ARBA00022614"/>
    </source>
</evidence>
<comment type="caution">
    <text evidence="4">The sequence shown here is derived from an EMBL/GenBank/DDBJ whole genome shotgun (WGS) entry which is preliminary data.</text>
</comment>
<name>A0AAD5Q8Q6_PYTIN</name>
<dbReference type="Proteomes" id="UP001209570">
    <property type="component" value="Unassembled WGS sequence"/>
</dbReference>
<feature type="compositionally biased region" description="Low complexity" evidence="3">
    <location>
        <begin position="24"/>
        <end position="47"/>
    </location>
</feature>
<dbReference type="InterPro" id="IPR001611">
    <property type="entry name" value="Leu-rich_rpt"/>
</dbReference>
<dbReference type="PROSITE" id="PS51450">
    <property type="entry name" value="LRR"/>
    <property type="match status" value="6"/>
</dbReference>
<gene>
    <name evidence="4" type="ORF">P43SY_005591</name>
</gene>
<dbReference type="SUPFAM" id="SSF52058">
    <property type="entry name" value="L domain-like"/>
    <property type="match status" value="2"/>
</dbReference>
<evidence type="ECO:0000313" key="5">
    <source>
        <dbReference type="Proteomes" id="UP001209570"/>
    </source>
</evidence>
<dbReference type="InterPro" id="IPR003591">
    <property type="entry name" value="Leu-rich_rpt_typical-subtyp"/>
</dbReference>
<feature type="region of interest" description="Disordered" evidence="3">
    <location>
        <begin position="83"/>
        <end position="118"/>
    </location>
</feature>
<evidence type="ECO:0008006" key="6">
    <source>
        <dbReference type="Google" id="ProtNLM"/>
    </source>
</evidence>
<organism evidence="4 5">
    <name type="scientific">Pythium insidiosum</name>
    <name type="common">Pythiosis disease agent</name>
    <dbReference type="NCBI Taxonomy" id="114742"/>
    <lineage>
        <taxon>Eukaryota</taxon>
        <taxon>Sar</taxon>
        <taxon>Stramenopiles</taxon>
        <taxon>Oomycota</taxon>
        <taxon>Peronosporomycetes</taxon>
        <taxon>Pythiales</taxon>
        <taxon>Pythiaceae</taxon>
        <taxon>Pythium</taxon>
    </lineage>
</organism>
<dbReference type="SMART" id="SM00365">
    <property type="entry name" value="LRR_SD22"/>
    <property type="match status" value="5"/>
</dbReference>
<dbReference type="EMBL" id="JAKCXM010000057">
    <property type="protein sequence ID" value="KAJ0404767.1"/>
    <property type="molecule type" value="Genomic_DNA"/>
</dbReference>
<evidence type="ECO:0000256" key="3">
    <source>
        <dbReference type="SAM" id="MobiDB-lite"/>
    </source>
</evidence>
<evidence type="ECO:0000256" key="2">
    <source>
        <dbReference type="ARBA" id="ARBA00022737"/>
    </source>
</evidence>
<dbReference type="Pfam" id="PF14580">
    <property type="entry name" value="LRR_9"/>
    <property type="match status" value="1"/>
</dbReference>
<feature type="region of interest" description="Disordered" evidence="3">
    <location>
        <begin position="449"/>
        <end position="490"/>
    </location>
</feature>
<proteinExistence type="predicted"/>
<dbReference type="InterPro" id="IPR032675">
    <property type="entry name" value="LRR_dom_sf"/>
</dbReference>
<protein>
    <recommendedName>
        <fullName evidence="6">Protein phosphatase 1 regulatory subunit 7</fullName>
    </recommendedName>
</protein>
<dbReference type="SMART" id="SM00369">
    <property type="entry name" value="LRR_TYP"/>
    <property type="match status" value="5"/>
</dbReference>
<dbReference type="PANTHER" id="PTHR45973:SF8">
    <property type="entry name" value="LEUCINE-RICH REPEAT-CONTAINING PROTEIN 49"/>
    <property type="match status" value="1"/>
</dbReference>
<feature type="compositionally biased region" description="Pro residues" evidence="3">
    <location>
        <begin position="89"/>
        <end position="98"/>
    </location>
</feature>